<evidence type="ECO:0000313" key="1">
    <source>
        <dbReference type="EMBL" id="KAK0742121.1"/>
    </source>
</evidence>
<dbReference type="EMBL" id="JAUKTV010000003">
    <property type="protein sequence ID" value="KAK0742121.1"/>
    <property type="molecule type" value="Genomic_DNA"/>
</dbReference>
<protein>
    <submittedName>
        <fullName evidence="1">Uncharacterized protein</fullName>
    </submittedName>
</protein>
<dbReference type="Proteomes" id="UP001172159">
    <property type="component" value="Unassembled WGS sequence"/>
</dbReference>
<organism evidence="1 2">
    <name type="scientific">Apiosordaria backusii</name>
    <dbReference type="NCBI Taxonomy" id="314023"/>
    <lineage>
        <taxon>Eukaryota</taxon>
        <taxon>Fungi</taxon>
        <taxon>Dikarya</taxon>
        <taxon>Ascomycota</taxon>
        <taxon>Pezizomycotina</taxon>
        <taxon>Sordariomycetes</taxon>
        <taxon>Sordariomycetidae</taxon>
        <taxon>Sordariales</taxon>
        <taxon>Lasiosphaeriaceae</taxon>
        <taxon>Apiosordaria</taxon>
    </lineage>
</organism>
<gene>
    <name evidence="1" type="ORF">B0T21DRAFT_345961</name>
</gene>
<keyword evidence="2" id="KW-1185">Reference proteome</keyword>
<evidence type="ECO:0000313" key="2">
    <source>
        <dbReference type="Proteomes" id="UP001172159"/>
    </source>
</evidence>
<comment type="caution">
    <text evidence="1">The sequence shown here is derived from an EMBL/GenBank/DDBJ whole genome shotgun (WGS) entry which is preliminary data.</text>
</comment>
<dbReference type="AlphaFoldDB" id="A0AA40EMP8"/>
<name>A0AA40EMP8_9PEZI</name>
<proteinExistence type="predicted"/>
<accession>A0AA40EMP8</accession>
<sequence>MLSSFGLSFLYTPTSSLGSCHGSGTFLSIPHRNRPNVIRLEILCPPRTQQSAESCRQAVRRFHEYVKRVLAPASGSPITAACSSPHASTSRAFRHDTESFARLIGIASISTPLMGQAVYICSATAANNSHKVPFVTQSGPAPRSGIVADQADVLKSRAWPIPPLPGVIRWYGSVMSPTQGSQPFNKCLPGACECILSFPLTFVSLWEALCLGTLAPTFGRFPVSGRGPLVRQPRYTLCPTVLSREQTIRPQTWRPTSLALPLKRATSFNLGSNIIASSKVP</sequence>
<reference evidence="1" key="1">
    <citation type="submission" date="2023-06" db="EMBL/GenBank/DDBJ databases">
        <title>Genome-scale phylogeny and comparative genomics of the fungal order Sordariales.</title>
        <authorList>
            <consortium name="Lawrence Berkeley National Laboratory"/>
            <person name="Hensen N."/>
            <person name="Bonometti L."/>
            <person name="Westerberg I."/>
            <person name="Brannstrom I.O."/>
            <person name="Guillou S."/>
            <person name="Cros-Aarteil S."/>
            <person name="Calhoun S."/>
            <person name="Haridas S."/>
            <person name="Kuo A."/>
            <person name="Mondo S."/>
            <person name="Pangilinan J."/>
            <person name="Riley R."/>
            <person name="Labutti K."/>
            <person name="Andreopoulos B."/>
            <person name="Lipzen A."/>
            <person name="Chen C."/>
            <person name="Yanf M."/>
            <person name="Daum C."/>
            <person name="Ng V."/>
            <person name="Clum A."/>
            <person name="Steindorff A."/>
            <person name="Ohm R."/>
            <person name="Martin F."/>
            <person name="Silar P."/>
            <person name="Natvig D."/>
            <person name="Lalanne C."/>
            <person name="Gautier V."/>
            <person name="Ament-Velasquez S.L."/>
            <person name="Kruys A."/>
            <person name="Hutchinson M.I."/>
            <person name="Powell A.J."/>
            <person name="Barry K."/>
            <person name="Miller A.N."/>
            <person name="Grigoriev I.V."/>
            <person name="Debuchy R."/>
            <person name="Gladieux P."/>
            <person name="Thoren M.H."/>
            <person name="Johannesson H."/>
        </authorList>
    </citation>
    <scope>NUCLEOTIDE SEQUENCE</scope>
    <source>
        <strain evidence="1">CBS 540.89</strain>
    </source>
</reference>